<dbReference type="InterPro" id="IPR029787">
    <property type="entry name" value="Nucleotide_cyclase"/>
</dbReference>
<accession>A0ABS2KML1</accession>
<dbReference type="NCBIfam" id="TIGR00254">
    <property type="entry name" value="GGDEF"/>
    <property type="match status" value="1"/>
</dbReference>
<name>A0ABS2KML1_9GAMM</name>
<feature type="domain" description="GGDEF" evidence="4">
    <location>
        <begin position="353"/>
        <end position="490"/>
    </location>
</feature>
<dbReference type="EMBL" id="JADIKF010000040">
    <property type="protein sequence ID" value="MBM7132118.1"/>
    <property type="molecule type" value="Genomic_DNA"/>
</dbReference>
<feature type="transmembrane region" description="Helical" evidence="3">
    <location>
        <begin position="126"/>
        <end position="147"/>
    </location>
</feature>
<proteinExistence type="predicted"/>
<dbReference type="PROSITE" id="PS50887">
    <property type="entry name" value="GGDEF"/>
    <property type="match status" value="1"/>
</dbReference>
<sequence length="506" mass="56481">MKMQNWAPRFYVPLLAVHVAILIAEPARVLTWSYVLVLACLAFTLFLGWRRLRFSVTHNRPTWALLLLALLTQAAAFVLLFIDSLKNPQGTLVAFDPTFYFCLNSLILTLAAAYRAVGSLQRWTSLIDAILAGIIALLFYVFLRKIIGDSATNPDLGRFVMWMFDAMSLFVATFVTLRFVTTKRADERRFYFVLLMFSWAELAFPAIHNRFVLSSESYVPEIFLDLPFVALGILLSQRRTVWFRGYRPAARTRIVAESVSPFVLSIALCIIAFGYLQRAPIIAIGALVLGIASYAIRVALVLGRHLALEDELKGMHRDLQQAAIHDDLTGLLNRRGFYRILKRDWEMAMAAKTPLTIAMMDIDSFKAYNDTYGHLAGNQCLAATSAALKTTASAFEGVTVARYGGEEFAVLLAGCDRATAEHVLQRLRLSIEALQIPHSQGTHRFVTASAGLATSTDGNYASGEKLLGDADIALYAAKRAGRNCIRWFAPDMVAREPGKYRRSRDQ</sequence>
<feature type="transmembrane region" description="Helical" evidence="3">
    <location>
        <begin position="61"/>
        <end position="82"/>
    </location>
</feature>
<comment type="catalytic activity">
    <reaction evidence="2">
        <text>2 GTP = 3',3'-c-di-GMP + 2 diphosphate</text>
        <dbReference type="Rhea" id="RHEA:24898"/>
        <dbReference type="ChEBI" id="CHEBI:33019"/>
        <dbReference type="ChEBI" id="CHEBI:37565"/>
        <dbReference type="ChEBI" id="CHEBI:58805"/>
        <dbReference type="EC" id="2.7.7.65"/>
    </reaction>
</comment>
<feature type="transmembrane region" description="Helical" evidence="3">
    <location>
        <begin position="7"/>
        <end position="24"/>
    </location>
</feature>
<evidence type="ECO:0000256" key="1">
    <source>
        <dbReference type="ARBA" id="ARBA00012528"/>
    </source>
</evidence>
<dbReference type="SMART" id="SM00267">
    <property type="entry name" value="GGDEF"/>
    <property type="match status" value="1"/>
</dbReference>
<keyword evidence="6" id="KW-1185">Reference proteome</keyword>
<comment type="caution">
    <text evidence="5">The sequence shown here is derived from an EMBL/GenBank/DDBJ whole genome shotgun (WGS) entry which is preliminary data.</text>
</comment>
<dbReference type="RefSeq" id="WP_204633640.1">
    <property type="nucleotide sequence ID" value="NZ_BSOC01000001.1"/>
</dbReference>
<feature type="transmembrane region" description="Helical" evidence="3">
    <location>
        <begin position="217"/>
        <end position="235"/>
    </location>
</feature>
<evidence type="ECO:0000313" key="5">
    <source>
        <dbReference type="EMBL" id="MBM7132118.1"/>
    </source>
</evidence>
<dbReference type="SUPFAM" id="SSF55073">
    <property type="entry name" value="Nucleotide cyclase"/>
    <property type="match status" value="1"/>
</dbReference>
<evidence type="ECO:0000256" key="3">
    <source>
        <dbReference type="SAM" id="Phobius"/>
    </source>
</evidence>
<dbReference type="InterPro" id="IPR050469">
    <property type="entry name" value="Diguanylate_Cyclase"/>
</dbReference>
<organism evidence="5 6">
    <name type="scientific">Dyella mobilis</name>
    <dbReference type="NCBI Taxonomy" id="1849582"/>
    <lineage>
        <taxon>Bacteria</taxon>
        <taxon>Pseudomonadati</taxon>
        <taxon>Pseudomonadota</taxon>
        <taxon>Gammaproteobacteria</taxon>
        <taxon>Lysobacterales</taxon>
        <taxon>Rhodanobacteraceae</taxon>
        <taxon>Dyella</taxon>
    </lineage>
</organism>
<gene>
    <name evidence="5" type="ORF">ISS99_21525</name>
</gene>
<evidence type="ECO:0000259" key="4">
    <source>
        <dbReference type="PROSITE" id="PS50887"/>
    </source>
</evidence>
<feature type="transmembrane region" description="Helical" evidence="3">
    <location>
        <begin position="94"/>
        <end position="114"/>
    </location>
</feature>
<keyword evidence="3" id="KW-1133">Transmembrane helix</keyword>
<dbReference type="EC" id="2.7.7.65" evidence="1"/>
<feature type="transmembrane region" description="Helical" evidence="3">
    <location>
        <begin position="281"/>
        <end position="303"/>
    </location>
</feature>
<dbReference type="Pfam" id="PF00990">
    <property type="entry name" value="GGDEF"/>
    <property type="match status" value="1"/>
</dbReference>
<dbReference type="InterPro" id="IPR000160">
    <property type="entry name" value="GGDEF_dom"/>
</dbReference>
<dbReference type="CDD" id="cd01949">
    <property type="entry name" value="GGDEF"/>
    <property type="match status" value="1"/>
</dbReference>
<evidence type="ECO:0000313" key="6">
    <source>
        <dbReference type="Proteomes" id="UP001430193"/>
    </source>
</evidence>
<dbReference type="Proteomes" id="UP001430193">
    <property type="component" value="Unassembled WGS sequence"/>
</dbReference>
<feature type="transmembrane region" description="Helical" evidence="3">
    <location>
        <begin position="255"/>
        <end position="275"/>
    </location>
</feature>
<evidence type="ECO:0000256" key="2">
    <source>
        <dbReference type="ARBA" id="ARBA00034247"/>
    </source>
</evidence>
<keyword evidence="3" id="KW-0472">Membrane</keyword>
<feature type="transmembrane region" description="Helical" evidence="3">
    <location>
        <begin position="192"/>
        <end position="211"/>
    </location>
</feature>
<feature type="transmembrane region" description="Helical" evidence="3">
    <location>
        <begin position="159"/>
        <end position="180"/>
    </location>
</feature>
<dbReference type="Gene3D" id="3.30.70.270">
    <property type="match status" value="1"/>
</dbReference>
<reference evidence="5" key="1">
    <citation type="submission" date="2020-10" db="EMBL/GenBank/DDBJ databases">
        <title>Phylogeny of dyella-like bacteria.</title>
        <authorList>
            <person name="Fu J."/>
        </authorList>
    </citation>
    <scope>NUCLEOTIDE SEQUENCE</scope>
    <source>
        <strain evidence="5">DHON07</strain>
    </source>
</reference>
<dbReference type="InterPro" id="IPR043128">
    <property type="entry name" value="Rev_trsase/Diguanyl_cyclase"/>
</dbReference>
<feature type="transmembrane region" description="Helical" evidence="3">
    <location>
        <begin position="30"/>
        <end position="49"/>
    </location>
</feature>
<dbReference type="PANTHER" id="PTHR45138">
    <property type="entry name" value="REGULATORY COMPONENTS OF SENSORY TRANSDUCTION SYSTEM"/>
    <property type="match status" value="1"/>
</dbReference>
<keyword evidence="3" id="KW-0812">Transmembrane</keyword>
<dbReference type="PANTHER" id="PTHR45138:SF9">
    <property type="entry name" value="DIGUANYLATE CYCLASE DGCM-RELATED"/>
    <property type="match status" value="1"/>
</dbReference>
<protein>
    <recommendedName>
        <fullName evidence="1">diguanylate cyclase</fullName>
        <ecNumber evidence="1">2.7.7.65</ecNumber>
    </recommendedName>
</protein>